<dbReference type="Proteomes" id="UP001299265">
    <property type="component" value="Unassembled WGS sequence"/>
</dbReference>
<dbReference type="AlphaFoldDB" id="A0AAP2RKB1"/>
<name>A0AAP2RKB1_9FIRM</name>
<dbReference type="InterPro" id="IPR038148">
    <property type="entry name" value="Tn1545/Tn916_Xis"/>
</dbReference>
<dbReference type="Gene3D" id="3.90.105.50">
    <property type="match status" value="1"/>
</dbReference>
<proteinExistence type="predicted"/>
<protein>
    <submittedName>
        <fullName evidence="1">Helix-turn-helix domain-containing protein</fullName>
    </submittedName>
</protein>
<sequence>MSKTKREVETTRHIVGGEELTLTEYAAYMSALSVKPLLTVNETANLFDVGARTVKKLMNSPDCDFTVSASGKGARKIHRASFEKYLMEHALVADKEV</sequence>
<dbReference type="RefSeq" id="WP_231062359.1">
    <property type="nucleotide sequence ID" value="NZ_JAJNOR010000004.1"/>
</dbReference>
<accession>A0AAP2RKB1</accession>
<keyword evidence="2" id="KW-1185">Reference proteome</keyword>
<organism evidence="1 2">
    <name type="scientific">Lientehia hominis</name>
    <dbReference type="NCBI Taxonomy" id="2897778"/>
    <lineage>
        <taxon>Bacteria</taxon>
        <taxon>Bacillati</taxon>
        <taxon>Bacillota</taxon>
        <taxon>Clostridia</taxon>
        <taxon>Lachnospirales</taxon>
        <taxon>Lachnospiraceae</taxon>
        <taxon>Lientehia</taxon>
    </lineage>
</organism>
<evidence type="ECO:0000313" key="1">
    <source>
        <dbReference type="EMBL" id="MCD2492465.1"/>
    </source>
</evidence>
<gene>
    <name evidence="1" type="ORF">LQE92_07450</name>
</gene>
<reference evidence="1 2" key="1">
    <citation type="submission" date="2021-11" db="EMBL/GenBank/DDBJ databases">
        <title>Lacrimispora sp. nov. NSJ-141 isolated from human feces.</title>
        <authorList>
            <person name="Abdugheni R."/>
        </authorList>
    </citation>
    <scope>NUCLEOTIDE SEQUENCE [LARGE SCALE GENOMIC DNA]</scope>
    <source>
        <strain evidence="1 2">NSJ-141</strain>
    </source>
</reference>
<comment type="caution">
    <text evidence="1">The sequence shown here is derived from an EMBL/GenBank/DDBJ whole genome shotgun (WGS) entry which is preliminary data.</text>
</comment>
<evidence type="ECO:0000313" key="2">
    <source>
        <dbReference type="Proteomes" id="UP001299265"/>
    </source>
</evidence>
<dbReference type="EMBL" id="JAJNOR010000004">
    <property type="protein sequence ID" value="MCD2492465.1"/>
    <property type="molecule type" value="Genomic_DNA"/>
</dbReference>